<dbReference type="PROSITE" id="PS51147">
    <property type="entry name" value="PFTA"/>
    <property type="match status" value="4"/>
</dbReference>
<dbReference type="GO" id="GO:0005965">
    <property type="term" value="C:protein farnesyltransferase complex"/>
    <property type="evidence" value="ECO:0007669"/>
    <property type="project" value="TreeGrafter"/>
</dbReference>
<dbReference type="GO" id="GO:0004662">
    <property type="term" value="F:CAAX-protein geranylgeranyltransferase activity"/>
    <property type="evidence" value="ECO:0007669"/>
    <property type="project" value="UniProtKB-EC"/>
</dbReference>
<keyword evidence="8" id="KW-0460">Magnesium</keyword>
<evidence type="ECO:0000256" key="5">
    <source>
        <dbReference type="ARBA" id="ARBA00022602"/>
    </source>
</evidence>
<keyword evidence="15" id="KW-1185">Reference proteome</keyword>
<evidence type="ECO:0000313" key="15">
    <source>
        <dbReference type="Proteomes" id="UP000316726"/>
    </source>
</evidence>
<evidence type="ECO:0000256" key="9">
    <source>
        <dbReference type="ARBA" id="ARBA00040965"/>
    </source>
</evidence>
<keyword evidence="6 14" id="KW-0808">Transferase</keyword>
<dbReference type="AlphaFoldDB" id="A0A5B8MKK7"/>
<evidence type="ECO:0000256" key="4">
    <source>
        <dbReference type="ARBA" id="ARBA00012702"/>
    </source>
</evidence>
<dbReference type="PANTHER" id="PTHR11129">
    <property type="entry name" value="PROTEIN FARNESYLTRANSFERASE ALPHA SUBUNIT/RAB GERANYLGERANYL TRANSFERASE ALPHA SUBUNIT"/>
    <property type="match status" value="1"/>
</dbReference>
<comment type="cofactor">
    <cofactor evidence="1">
        <name>Mg(2+)</name>
        <dbReference type="ChEBI" id="CHEBI:18420"/>
    </cofactor>
</comment>
<evidence type="ECO:0000256" key="11">
    <source>
        <dbReference type="ARBA" id="ARBA00042436"/>
    </source>
</evidence>
<evidence type="ECO:0000256" key="12">
    <source>
        <dbReference type="ARBA" id="ARBA00043086"/>
    </source>
</evidence>
<name>A0A5B8MKK7_9CHLO</name>
<dbReference type="EC" id="2.5.1.58" evidence="4"/>
<evidence type="ECO:0000256" key="2">
    <source>
        <dbReference type="ARBA" id="ARBA00006734"/>
    </source>
</evidence>
<dbReference type="Pfam" id="PF01239">
    <property type="entry name" value="PPTA"/>
    <property type="match status" value="3"/>
</dbReference>
<evidence type="ECO:0000256" key="10">
    <source>
        <dbReference type="ARBA" id="ARBA00041392"/>
    </source>
</evidence>
<evidence type="ECO:0000256" key="13">
    <source>
        <dbReference type="ARBA" id="ARBA00043219"/>
    </source>
</evidence>
<dbReference type="SUPFAM" id="SSF48439">
    <property type="entry name" value="Protein prenylyltransferase"/>
    <property type="match status" value="1"/>
</dbReference>
<keyword evidence="7" id="KW-0677">Repeat</keyword>
<evidence type="ECO:0000256" key="3">
    <source>
        <dbReference type="ARBA" id="ARBA00012700"/>
    </source>
</evidence>
<dbReference type="Proteomes" id="UP000316726">
    <property type="component" value="Chromosome 3"/>
</dbReference>
<evidence type="ECO:0000256" key="1">
    <source>
        <dbReference type="ARBA" id="ARBA00001946"/>
    </source>
</evidence>
<accession>A0A5B8MKK7</accession>
<gene>
    <name evidence="14" type="ORF">A3770_03p24200</name>
</gene>
<evidence type="ECO:0000256" key="7">
    <source>
        <dbReference type="ARBA" id="ARBA00022737"/>
    </source>
</evidence>
<dbReference type="OrthoDB" id="272289at2759"/>
<dbReference type="GO" id="GO:0005953">
    <property type="term" value="C:CAAX-protein geranylgeranyltransferase complex"/>
    <property type="evidence" value="ECO:0007669"/>
    <property type="project" value="TreeGrafter"/>
</dbReference>
<sequence>MASEAELLSEQPEWADLAPIPQREGVEPVVQIMYDKDYSDAMGLLRALMLKGELSERALHLTSVVIFMNSAHVTVWEFRRCVLSSLNSKMRWLAELEFMHEVNEMNTKNYQLWNHRRAVLQVILPTTPVERERNSSLRADTMVSDHTLEKELAHLSAVFEADSKHYHAWAHRQWVVGRHKCWATEMELTKAMIARDVYNNSAWNHRFFVLENRTDRREGGDKGGGGGREESEFTLEVLHAVQCLERAPENESAWTFLTGFLFKSPHFLSVSAKEYSLVVELLTKFCKVQAMAGGRKGGSSSAAGGVKCVSFEANILYLLALRLSGLEDEGLPLWGDLAPDLDPRAQAQAAIAKWEALKGMDAVRRAAYGMKIRIAEERILGSKSL</sequence>
<protein>
    <recommendedName>
        <fullName evidence="9">Protein farnesyltransferase/geranylgeranyltransferase type-1 subunit alpha</fullName>
        <ecNumber evidence="4">2.5.1.58</ecNumber>
        <ecNumber evidence="3">2.5.1.59</ecNumber>
    </recommendedName>
    <alternativeName>
        <fullName evidence="12">CAAX farnesyltransferase subunit alpha</fullName>
    </alternativeName>
    <alternativeName>
        <fullName evidence="11">FTase-alpha</fullName>
    </alternativeName>
    <alternativeName>
        <fullName evidence="10">Ras proteins prenyltransferase subunit alpha</fullName>
    </alternativeName>
    <alternativeName>
        <fullName evidence="13">Type I protein geranyl-geranyltransferase subunit alpha</fullName>
    </alternativeName>
</protein>
<dbReference type="GO" id="GO:0004660">
    <property type="term" value="F:protein farnesyltransferase activity"/>
    <property type="evidence" value="ECO:0007669"/>
    <property type="project" value="UniProtKB-EC"/>
</dbReference>
<dbReference type="EMBL" id="CP031036">
    <property type="protein sequence ID" value="QDZ19902.1"/>
    <property type="molecule type" value="Genomic_DNA"/>
</dbReference>
<dbReference type="PANTHER" id="PTHR11129:SF1">
    <property type="entry name" value="PROTEIN FARNESYLTRANSFERASE_GERANYLGERANYLTRANSFERASE TYPE-1 SUBUNIT ALPHA"/>
    <property type="match status" value="1"/>
</dbReference>
<evidence type="ECO:0000256" key="6">
    <source>
        <dbReference type="ARBA" id="ARBA00022679"/>
    </source>
</evidence>
<comment type="similarity">
    <text evidence="2">Belongs to the protein prenyltransferase subunit alpha family.</text>
</comment>
<evidence type="ECO:0000256" key="8">
    <source>
        <dbReference type="ARBA" id="ARBA00022842"/>
    </source>
</evidence>
<reference evidence="14 15" key="1">
    <citation type="submission" date="2018-07" db="EMBL/GenBank/DDBJ databases">
        <title>The complete nuclear genome of the prasinophyte Chloropicon primus (CCMP1205).</title>
        <authorList>
            <person name="Pombert J.-F."/>
            <person name="Otis C."/>
            <person name="Turmel M."/>
            <person name="Lemieux C."/>
        </authorList>
    </citation>
    <scope>NUCLEOTIDE SEQUENCE [LARGE SCALE GENOMIC DNA]</scope>
    <source>
        <strain evidence="14 15">CCMP1205</strain>
    </source>
</reference>
<dbReference type="STRING" id="1764295.A0A5B8MKK7"/>
<dbReference type="Gene3D" id="1.25.40.120">
    <property type="entry name" value="Protein prenylyltransferase"/>
    <property type="match status" value="1"/>
</dbReference>
<dbReference type="EC" id="2.5.1.59" evidence="3"/>
<proteinExistence type="inferred from homology"/>
<dbReference type="InterPro" id="IPR002088">
    <property type="entry name" value="Prenyl_trans_a"/>
</dbReference>
<keyword evidence="5" id="KW-0637">Prenyltransferase</keyword>
<organism evidence="14 15">
    <name type="scientific">Chloropicon primus</name>
    <dbReference type="NCBI Taxonomy" id="1764295"/>
    <lineage>
        <taxon>Eukaryota</taxon>
        <taxon>Viridiplantae</taxon>
        <taxon>Chlorophyta</taxon>
        <taxon>Chloropicophyceae</taxon>
        <taxon>Chloropicales</taxon>
        <taxon>Chloropicaceae</taxon>
        <taxon>Chloropicon</taxon>
    </lineage>
</organism>
<evidence type="ECO:0000313" key="14">
    <source>
        <dbReference type="EMBL" id="QDZ19902.1"/>
    </source>
</evidence>